<name>G0V0P0_TRYCI</name>
<reference evidence="1" key="1">
    <citation type="journal article" date="2012" name="Proc. Natl. Acad. Sci. U.S.A.">
        <title>Antigenic diversity is generated by distinct evolutionary mechanisms in African trypanosome species.</title>
        <authorList>
            <person name="Jackson A.P."/>
            <person name="Berry A."/>
            <person name="Aslett M."/>
            <person name="Allison H.C."/>
            <person name="Burton P."/>
            <person name="Vavrova-Anderson J."/>
            <person name="Brown R."/>
            <person name="Browne H."/>
            <person name="Corton N."/>
            <person name="Hauser H."/>
            <person name="Gamble J."/>
            <person name="Gilderthorp R."/>
            <person name="Marcello L."/>
            <person name="McQuillan J."/>
            <person name="Otto T.D."/>
            <person name="Quail M.A."/>
            <person name="Sanders M.J."/>
            <person name="van Tonder A."/>
            <person name="Ginger M.L."/>
            <person name="Field M.C."/>
            <person name="Barry J.D."/>
            <person name="Hertz-Fowler C."/>
            <person name="Berriman M."/>
        </authorList>
    </citation>
    <scope>NUCLEOTIDE SEQUENCE</scope>
    <source>
        <strain evidence="1">IL3000</strain>
    </source>
</reference>
<sequence>MAVILPPCFPLTINNKSDGVTRPPLPPLPINNNAKPPPPYELACGAQPLVFNQLVHSLNSWQKQVAPPYFPADEQRRPAFQGEVQVRAEGNTVGSEMVFSEDRSCDSPSDSVVNGD</sequence>
<dbReference type="EMBL" id="HE575324">
    <property type="protein sequence ID" value="CCC95211.1"/>
    <property type="molecule type" value="Genomic_DNA"/>
</dbReference>
<evidence type="ECO:0000313" key="1">
    <source>
        <dbReference type="EMBL" id="CCC95211.1"/>
    </source>
</evidence>
<accession>G0V0P0</accession>
<organism evidence="1">
    <name type="scientific">Trypanosoma congolense (strain IL3000)</name>
    <dbReference type="NCBI Taxonomy" id="1068625"/>
    <lineage>
        <taxon>Eukaryota</taxon>
        <taxon>Discoba</taxon>
        <taxon>Euglenozoa</taxon>
        <taxon>Kinetoplastea</taxon>
        <taxon>Metakinetoplastina</taxon>
        <taxon>Trypanosomatida</taxon>
        <taxon>Trypanosomatidae</taxon>
        <taxon>Trypanosoma</taxon>
        <taxon>Nannomonas</taxon>
    </lineage>
</organism>
<protein>
    <submittedName>
        <fullName evidence="1">Uncharacterized protein</fullName>
    </submittedName>
</protein>
<gene>
    <name evidence="1" type="ORF">TCIL3000_11_6350</name>
</gene>
<dbReference type="AlphaFoldDB" id="G0V0P0"/>
<dbReference type="VEuPathDB" id="TriTrypDB:TcIL3000.11.6350"/>
<proteinExistence type="predicted"/>